<organism evidence="2 3">
    <name type="scientific">Purpureocillium lavendulum</name>
    <dbReference type="NCBI Taxonomy" id="1247861"/>
    <lineage>
        <taxon>Eukaryota</taxon>
        <taxon>Fungi</taxon>
        <taxon>Dikarya</taxon>
        <taxon>Ascomycota</taxon>
        <taxon>Pezizomycotina</taxon>
        <taxon>Sordariomycetes</taxon>
        <taxon>Hypocreomycetidae</taxon>
        <taxon>Hypocreales</taxon>
        <taxon>Ophiocordycipitaceae</taxon>
        <taxon>Purpureocillium</taxon>
    </lineage>
</organism>
<reference evidence="2" key="1">
    <citation type="submission" date="2023-01" db="EMBL/GenBank/DDBJ databases">
        <title>The growth and conidiation of Purpureocillium lavendulum are regulated by nitrogen source and histone H3K14 acetylation.</title>
        <authorList>
            <person name="Tang P."/>
            <person name="Han J."/>
            <person name="Zhang C."/>
            <person name="Tang P."/>
            <person name="Qi F."/>
            <person name="Zhang K."/>
            <person name="Liang L."/>
        </authorList>
    </citation>
    <scope>NUCLEOTIDE SEQUENCE</scope>
    <source>
        <strain evidence="2">YMF1.00683</strain>
    </source>
</reference>
<keyword evidence="3" id="KW-1185">Reference proteome</keyword>
<dbReference type="Proteomes" id="UP001163105">
    <property type="component" value="Unassembled WGS sequence"/>
</dbReference>
<keyword evidence="1" id="KW-1133">Transmembrane helix</keyword>
<dbReference type="EMBL" id="JAQHRD010000005">
    <property type="protein sequence ID" value="KAJ6440774.1"/>
    <property type="molecule type" value="Genomic_DNA"/>
</dbReference>
<sequence>MALLLQGRKPPVQRLNGGGCTRKTLQVGVPGPDAARDSKAKANIQRIACDIVALNVFTLKALQDGWYQSPQVVNRSRYEELQESLTAEEQGHVDMIAELSDRGFDAHVAAYVASLSHADQLGRIMDPRPSTHYADLLMICTMRYRAAVAHAATATKVEKLDIPEQYDFCETYQAYVEQTVVRELETRRQTAAALRRAWSLRDSIRVAMDDGSLSDACLAVLKTKLAALQDFYPEAHVAAFETSRSLFDPNAERWWEPEQAAPTVTEQAVTPARPPPTAVTAYPARTTGMRPTLAFVVPIVCLLCCIPTGYACSYSPPGPGTTTDSDFWQLVAGSAMQALSLATLLWPGASAAAQGNKVLLPRLSGVYTWLLAATSAGSLPMSIVLYLLVSARWSVAASFAGNAAQALILLQLVNGL</sequence>
<feature type="transmembrane region" description="Helical" evidence="1">
    <location>
        <begin position="366"/>
        <end position="389"/>
    </location>
</feature>
<comment type="caution">
    <text evidence="2">The sequence shown here is derived from an EMBL/GenBank/DDBJ whole genome shotgun (WGS) entry which is preliminary data.</text>
</comment>
<gene>
    <name evidence="2" type="ORF">O9K51_06565</name>
</gene>
<feature type="transmembrane region" description="Helical" evidence="1">
    <location>
        <begin position="395"/>
        <end position="413"/>
    </location>
</feature>
<name>A0AB34FNV2_9HYPO</name>
<accession>A0AB34FNV2</accession>
<keyword evidence="1" id="KW-0472">Membrane</keyword>
<feature type="transmembrane region" description="Helical" evidence="1">
    <location>
        <begin position="292"/>
        <end position="311"/>
    </location>
</feature>
<feature type="transmembrane region" description="Helical" evidence="1">
    <location>
        <begin position="327"/>
        <end position="346"/>
    </location>
</feature>
<evidence type="ECO:0000313" key="2">
    <source>
        <dbReference type="EMBL" id="KAJ6440774.1"/>
    </source>
</evidence>
<evidence type="ECO:0000313" key="3">
    <source>
        <dbReference type="Proteomes" id="UP001163105"/>
    </source>
</evidence>
<evidence type="ECO:0000256" key="1">
    <source>
        <dbReference type="SAM" id="Phobius"/>
    </source>
</evidence>
<dbReference type="AlphaFoldDB" id="A0AB34FNV2"/>
<proteinExistence type="predicted"/>
<protein>
    <submittedName>
        <fullName evidence="2">Key lime pathogenicity protein</fullName>
    </submittedName>
</protein>
<keyword evidence="1" id="KW-0812">Transmembrane</keyword>